<proteinExistence type="predicted"/>
<accession>A0A0F0KVG3</accession>
<name>A0A0F0KVG3_9MICO</name>
<protein>
    <submittedName>
        <fullName evidence="1">Uncharacterized protein</fullName>
    </submittedName>
</protein>
<keyword evidence="2" id="KW-1185">Reference proteome</keyword>
<evidence type="ECO:0000313" key="2">
    <source>
        <dbReference type="Proteomes" id="UP000033448"/>
    </source>
</evidence>
<dbReference type="RefSeq" id="WP_045250297.1">
    <property type="nucleotide sequence ID" value="NZ_JYIT01000072.1"/>
</dbReference>
<dbReference type="EMBL" id="JYIT01000072">
    <property type="protein sequence ID" value="KJL24863.1"/>
    <property type="molecule type" value="Genomic_DNA"/>
</dbReference>
<dbReference type="AlphaFoldDB" id="A0A0F0KVG3"/>
<gene>
    <name evidence="1" type="ORF">RL72_01586</name>
</gene>
<sequence length="131" mass="13827">MAAAVIPCSDAVRVAQLQYYAGAEEVSLDQWFPQADPSSALASACYVRSKFGVSGLLPGSDAVTARLVSELEALGCAENLGVPYKSGDLFWTARCSGPATAVGVHWLNPTFVANKFHSDVITGDFVEISLQ</sequence>
<dbReference type="PATRIC" id="fig|582680.7.peg.1624"/>
<reference evidence="1 2" key="1">
    <citation type="submission" date="2015-02" db="EMBL/GenBank/DDBJ databases">
        <title>Draft genome sequences of ten Microbacterium spp. with emphasis on heavy metal contaminated environments.</title>
        <authorList>
            <person name="Corretto E."/>
        </authorList>
    </citation>
    <scope>NUCLEOTIDE SEQUENCE [LARGE SCALE GENOMIC DNA]</scope>
    <source>
        <strain evidence="1 2">DSM 23848</strain>
    </source>
</reference>
<evidence type="ECO:0000313" key="1">
    <source>
        <dbReference type="EMBL" id="KJL24863.1"/>
    </source>
</evidence>
<organism evidence="1 2">
    <name type="scientific">Microbacterium azadirachtae</name>
    <dbReference type="NCBI Taxonomy" id="582680"/>
    <lineage>
        <taxon>Bacteria</taxon>
        <taxon>Bacillati</taxon>
        <taxon>Actinomycetota</taxon>
        <taxon>Actinomycetes</taxon>
        <taxon>Micrococcales</taxon>
        <taxon>Microbacteriaceae</taxon>
        <taxon>Microbacterium</taxon>
    </lineage>
</organism>
<comment type="caution">
    <text evidence="1">The sequence shown here is derived from an EMBL/GenBank/DDBJ whole genome shotgun (WGS) entry which is preliminary data.</text>
</comment>
<dbReference type="Proteomes" id="UP000033448">
    <property type="component" value="Unassembled WGS sequence"/>
</dbReference>